<dbReference type="Proteomes" id="UP000756132">
    <property type="component" value="Chromosome 4"/>
</dbReference>
<dbReference type="OrthoDB" id="3643498at2759"/>
<name>A0A9Q8LEE9_PASFU</name>
<dbReference type="SUPFAM" id="SSF81383">
    <property type="entry name" value="F-box domain"/>
    <property type="match status" value="1"/>
</dbReference>
<dbReference type="GeneID" id="71984886"/>
<evidence type="ECO:0000259" key="1">
    <source>
        <dbReference type="Pfam" id="PF12937"/>
    </source>
</evidence>
<dbReference type="InterPro" id="IPR001810">
    <property type="entry name" value="F-box_dom"/>
</dbReference>
<dbReference type="InterPro" id="IPR036047">
    <property type="entry name" value="F-box-like_dom_sf"/>
</dbReference>
<dbReference type="OMA" id="WSAWKAY"/>
<gene>
    <name evidence="2" type="ORF">CLAFUR5_05008</name>
</gene>
<evidence type="ECO:0000313" key="2">
    <source>
        <dbReference type="EMBL" id="UJO15699.1"/>
    </source>
</evidence>
<keyword evidence="3" id="KW-1185">Reference proteome</keyword>
<reference evidence="2" key="1">
    <citation type="submission" date="2021-12" db="EMBL/GenBank/DDBJ databases">
        <authorList>
            <person name="Zaccaron A."/>
            <person name="Stergiopoulos I."/>
        </authorList>
    </citation>
    <scope>NUCLEOTIDE SEQUENCE</scope>
    <source>
        <strain evidence="2">Race5_Kim</strain>
    </source>
</reference>
<evidence type="ECO:0000313" key="3">
    <source>
        <dbReference type="Proteomes" id="UP000756132"/>
    </source>
</evidence>
<dbReference type="AlphaFoldDB" id="A0A9Q8LEE9"/>
<sequence>MVHIGPFTATTTGLCRSQPVPTSLNFLPCRLSINSITTTTTNTTNKSSNNHQQWGSWRGSFIIGTAIDSGQNYQKSSSNARHDERRTEILKVTPRGYQLVVHLRNTTSACSRLFGIPELAEEIFLQLDQSDLICRAQQVCRQWHIIVTTTRAISEHLFLDSISNIRPWLVRTSRFPVLSTQQPHSWAEDEQLGTSRPIIENPFMPLLSIEEPWPEAFARPEASWRKLLITQPGLSRVFWHINDNAIWAYDELESQGLKTGGFAEGGAIHRLCGWSAWKAYESPKQLKTLKAEMRLSRERLREVHEWSRVTELPEHEVWEEKTGELLELQL</sequence>
<dbReference type="KEGG" id="ffu:CLAFUR5_05008"/>
<protein>
    <recommendedName>
        <fullName evidence="1">F-box domain-containing protein</fullName>
    </recommendedName>
</protein>
<organism evidence="2 3">
    <name type="scientific">Passalora fulva</name>
    <name type="common">Tomato leaf mold</name>
    <name type="synonym">Cladosporium fulvum</name>
    <dbReference type="NCBI Taxonomy" id="5499"/>
    <lineage>
        <taxon>Eukaryota</taxon>
        <taxon>Fungi</taxon>
        <taxon>Dikarya</taxon>
        <taxon>Ascomycota</taxon>
        <taxon>Pezizomycotina</taxon>
        <taxon>Dothideomycetes</taxon>
        <taxon>Dothideomycetidae</taxon>
        <taxon>Mycosphaerellales</taxon>
        <taxon>Mycosphaerellaceae</taxon>
        <taxon>Fulvia</taxon>
    </lineage>
</organism>
<dbReference type="RefSeq" id="XP_047760065.1">
    <property type="nucleotide sequence ID" value="XM_047904156.1"/>
</dbReference>
<proteinExistence type="predicted"/>
<dbReference type="EMBL" id="CP090166">
    <property type="protein sequence ID" value="UJO15699.1"/>
    <property type="molecule type" value="Genomic_DNA"/>
</dbReference>
<accession>A0A9Q8LEE9</accession>
<feature type="domain" description="F-box" evidence="1">
    <location>
        <begin position="117"/>
        <end position="150"/>
    </location>
</feature>
<reference evidence="2" key="2">
    <citation type="journal article" date="2022" name="Microb. Genom.">
        <title>A chromosome-scale genome assembly of the tomato pathogen Cladosporium fulvum reveals a compartmentalized genome architecture and the presence of a dispensable chromosome.</title>
        <authorList>
            <person name="Zaccaron A.Z."/>
            <person name="Chen L.H."/>
            <person name="Samaras A."/>
            <person name="Stergiopoulos I."/>
        </authorList>
    </citation>
    <scope>NUCLEOTIDE SEQUENCE</scope>
    <source>
        <strain evidence="2">Race5_Kim</strain>
    </source>
</reference>
<dbReference type="Pfam" id="PF12937">
    <property type="entry name" value="F-box-like"/>
    <property type="match status" value="1"/>
</dbReference>
<dbReference type="Gene3D" id="1.20.1280.50">
    <property type="match status" value="1"/>
</dbReference>
<dbReference type="CDD" id="cd09917">
    <property type="entry name" value="F-box_SF"/>
    <property type="match status" value="1"/>
</dbReference>